<evidence type="ECO:0000313" key="3">
    <source>
        <dbReference type="Proteomes" id="UP001156691"/>
    </source>
</evidence>
<name>A0ABQ5W247_9HYPH</name>
<gene>
    <name evidence="2" type="ORF">GCM10010862_13990</name>
</gene>
<evidence type="ECO:0000313" key="2">
    <source>
        <dbReference type="EMBL" id="GLQ54140.1"/>
    </source>
</evidence>
<proteinExistence type="predicted"/>
<organism evidence="2 3">
    <name type="scientific">Devosia nitrariae</name>
    <dbReference type="NCBI Taxonomy" id="2071872"/>
    <lineage>
        <taxon>Bacteria</taxon>
        <taxon>Pseudomonadati</taxon>
        <taxon>Pseudomonadota</taxon>
        <taxon>Alphaproteobacteria</taxon>
        <taxon>Hyphomicrobiales</taxon>
        <taxon>Devosiaceae</taxon>
        <taxon>Devosia</taxon>
    </lineage>
</organism>
<feature type="chain" id="PRO_5047165437" description="DUF3108 domain-containing protein" evidence="1">
    <location>
        <begin position="31"/>
        <end position="267"/>
    </location>
</feature>
<dbReference type="Proteomes" id="UP001156691">
    <property type="component" value="Unassembled WGS sequence"/>
</dbReference>
<sequence>MQLPKRLLIRRFASGLGIGLLALLPQAALAQVDARASYVVTLGGINIANVDVGLSDDGHRYNIDLSARVAGLGNLVTSGTASASSSGQATIPALTAEEFDLQTHAGGEDFNIDISYRGRNVSAFRVAPPMTDEYQRVPIERSHLTGVSDMMAAFLIKGGSLGPELCQRRMRIFTGLERFDLTMSFGAADEATSPRTGYQGPVVACTLRYTPISGHFTDSDITSYLAEQSRILIWYAPLGATGYFIPYRAVVGTNAGDLSMVLTGLRL</sequence>
<dbReference type="InterPro" id="IPR021457">
    <property type="entry name" value="DUF3108"/>
</dbReference>
<protein>
    <recommendedName>
        <fullName evidence="4">DUF3108 domain-containing protein</fullName>
    </recommendedName>
</protein>
<feature type="signal peptide" evidence="1">
    <location>
        <begin position="1"/>
        <end position="30"/>
    </location>
</feature>
<evidence type="ECO:0000256" key="1">
    <source>
        <dbReference type="SAM" id="SignalP"/>
    </source>
</evidence>
<keyword evidence="3" id="KW-1185">Reference proteome</keyword>
<evidence type="ECO:0008006" key="4">
    <source>
        <dbReference type="Google" id="ProtNLM"/>
    </source>
</evidence>
<dbReference type="Pfam" id="PF11306">
    <property type="entry name" value="DUF3108"/>
    <property type="match status" value="1"/>
</dbReference>
<reference evidence="3" key="1">
    <citation type="journal article" date="2019" name="Int. J. Syst. Evol. Microbiol.">
        <title>The Global Catalogue of Microorganisms (GCM) 10K type strain sequencing project: providing services to taxonomists for standard genome sequencing and annotation.</title>
        <authorList>
            <consortium name="The Broad Institute Genomics Platform"/>
            <consortium name="The Broad Institute Genome Sequencing Center for Infectious Disease"/>
            <person name="Wu L."/>
            <person name="Ma J."/>
        </authorList>
    </citation>
    <scope>NUCLEOTIDE SEQUENCE [LARGE SCALE GENOMIC DNA]</scope>
    <source>
        <strain evidence="3">NBRC 112416</strain>
    </source>
</reference>
<dbReference type="EMBL" id="BSNS01000007">
    <property type="protein sequence ID" value="GLQ54140.1"/>
    <property type="molecule type" value="Genomic_DNA"/>
</dbReference>
<keyword evidence="1" id="KW-0732">Signal</keyword>
<accession>A0ABQ5W247</accession>
<comment type="caution">
    <text evidence="2">The sequence shown here is derived from an EMBL/GenBank/DDBJ whole genome shotgun (WGS) entry which is preliminary data.</text>
</comment>